<feature type="compositionally biased region" description="Low complexity" evidence="1">
    <location>
        <begin position="194"/>
        <end position="213"/>
    </location>
</feature>
<feature type="region of interest" description="Disordered" evidence="1">
    <location>
        <begin position="492"/>
        <end position="553"/>
    </location>
</feature>
<dbReference type="KEGG" id="hro:HELRODRAFT_188502"/>
<feature type="compositionally biased region" description="Basic residues" evidence="1">
    <location>
        <begin position="144"/>
        <end position="155"/>
    </location>
</feature>
<dbReference type="EnsemblMetazoa" id="HelroT188502">
    <property type="protein sequence ID" value="HelroP188502"/>
    <property type="gene ID" value="HelroG188502"/>
</dbReference>
<reference evidence="4" key="3">
    <citation type="submission" date="2015-06" db="UniProtKB">
        <authorList>
            <consortium name="EnsemblMetazoa"/>
        </authorList>
    </citation>
    <scope>IDENTIFICATION</scope>
</reference>
<feature type="compositionally biased region" description="Polar residues" evidence="1">
    <location>
        <begin position="124"/>
        <end position="143"/>
    </location>
</feature>
<feature type="domain" description="GPR180-like N-terminal" evidence="2">
    <location>
        <begin position="310"/>
        <end position="417"/>
    </location>
</feature>
<dbReference type="InParanoid" id="T1FQ22"/>
<dbReference type="HOGENOM" id="CLU_493127_0_0_1"/>
<gene>
    <name evidence="4" type="primary">20210919</name>
    <name evidence="3" type="ORF">HELRODRAFT_188502</name>
</gene>
<feature type="compositionally biased region" description="Polar residues" evidence="1">
    <location>
        <begin position="492"/>
        <end position="506"/>
    </location>
</feature>
<dbReference type="AlphaFoldDB" id="T1FQ22"/>
<feature type="compositionally biased region" description="Low complexity" evidence="1">
    <location>
        <begin position="431"/>
        <end position="441"/>
    </location>
</feature>
<evidence type="ECO:0000259" key="2">
    <source>
        <dbReference type="Pfam" id="PF21892"/>
    </source>
</evidence>
<reference evidence="3 5" key="2">
    <citation type="journal article" date="2013" name="Nature">
        <title>Insights into bilaterian evolution from three spiralian genomes.</title>
        <authorList>
            <person name="Simakov O."/>
            <person name="Marletaz F."/>
            <person name="Cho S.J."/>
            <person name="Edsinger-Gonzales E."/>
            <person name="Havlak P."/>
            <person name="Hellsten U."/>
            <person name="Kuo D.H."/>
            <person name="Larsson T."/>
            <person name="Lv J."/>
            <person name="Arendt D."/>
            <person name="Savage R."/>
            <person name="Osoegawa K."/>
            <person name="de Jong P."/>
            <person name="Grimwood J."/>
            <person name="Chapman J.A."/>
            <person name="Shapiro H."/>
            <person name="Aerts A."/>
            <person name="Otillar R.P."/>
            <person name="Terry A.Y."/>
            <person name="Boore J.L."/>
            <person name="Grigoriev I.V."/>
            <person name="Lindberg D.R."/>
            <person name="Seaver E.C."/>
            <person name="Weisblat D.A."/>
            <person name="Putnam N.H."/>
            <person name="Rokhsar D.S."/>
        </authorList>
    </citation>
    <scope>NUCLEOTIDE SEQUENCE</scope>
</reference>
<dbReference type="CTD" id="20210919"/>
<dbReference type="RefSeq" id="XP_009019259.1">
    <property type="nucleotide sequence ID" value="XM_009021011.1"/>
</dbReference>
<protein>
    <recommendedName>
        <fullName evidence="2">GPR180-like N-terminal domain-containing protein</fullName>
    </recommendedName>
</protein>
<sequence>MKAGCLISHVRAIDREANNNYISNTISNNNNNNIIKNDIKHELRDNNNILNHDNDINLADHTDEPTNHFISLQQIDWKNKQANNFSDIFEENKKLERRSKPYLSSKKSLLKQYYQMRFKKKSYNSNISSPTHSPNEYISSINSHSKKPSAQKHFIKMFQLHGRRESSSSSSSSSSPVFSTSSQASNLFIPTPPSLSLKSSSTSSFPLEPPSSLIASRHRRMRHCRNVRKKFPMTPSSSLSASSSSSSLSSSTNDNEASDDADDEMNYQNDEHHKQYINSQPQSLPLLSPSSSSFYSLDNDLESPEVCVFSGRVSTKENWFGYLANLTIAGGYGSLEFEFSYLEERCCINVLFYYEDQLAAMGSNSNCWSKEYILRHEDDQILRLTPNFSWSGCQLKKRFNQPNLIICKGGRSFSSIAPSNLNYRRSDENKNANNFNDNFNDYGHSDESHHNHVKPRNSATWYVALSNCGSLHGLELNYRLKVYGHTIPCPSENISHPTANSGNKNYKTNKDNDANSAPVSSVSSSSSSSSYQPRRPLDAAQTHVSVSDWPVCT</sequence>
<feature type="compositionally biased region" description="Basic residues" evidence="1">
    <location>
        <begin position="216"/>
        <end position="231"/>
    </location>
</feature>
<dbReference type="InterPro" id="IPR053880">
    <property type="entry name" value="GPR180-like_N"/>
</dbReference>
<evidence type="ECO:0000313" key="3">
    <source>
        <dbReference type="EMBL" id="ESO01851.1"/>
    </source>
</evidence>
<feature type="region of interest" description="Disordered" evidence="1">
    <location>
        <begin position="428"/>
        <end position="453"/>
    </location>
</feature>
<feature type="compositionally biased region" description="Low complexity" evidence="1">
    <location>
        <begin position="167"/>
        <end position="185"/>
    </location>
</feature>
<dbReference type="EMBL" id="AMQM01000739">
    <property type="status" value="NOT_ANNOTATED_CDS"/>
    <property type="molecule type" value="Genomic_DNA"/>
</dbReference>
<evidence type="ECO:0000256" key="1">
    <source>
        <dbReference type="SAM" id="MobiDB-lite"/>
    </source>
</evidence>
<dbReference type="OrthoDB" id="6124418at2759"/>
<organism evidence="4 5">
    <name type="scientific">Helobdella robusta</name>
    <name type="common">Californian leech</name>
    <dbReference type="NCBI Taxonomy" id="6412"/>
    <lineage>
        <taxon>Eukaryota</taxon>
        <taxon>Metazoa</taxon>
        <taxon>Spiralia</taxon>
        <taxon>Lophotrochozoa</taxon>
        <taxon>Annelida</taxon>
        <taxon>Clitellata</taxon>
        <taxon>Hirudinea</taxon>
        <taxon>Rhynchobdellida</taxon>
        <taxon>Glossiphoniidae</taxon>
        <taxon>Helobdella</taxon>
    </lineage>
</organism>
<feature type="compositionally biased region" description="Low complexity" evidence="1">
    <location>
        <begin position="236"/>
        <end position="255"/>
    </location>
</feature>
<feature type="region of interest" description="Disordered" evidence="1">
    <location>
        <begin position="124"/>
        <end position="265"/>
    </location>
</feature>
<evidence type="ECO:0000313" key="4">
    <source>
        <dbReference type="EnsemblMetazoa" id="HelroP188502"/>
    </source>
</evidence>
<accession>T1FQ22</accession>
<dbReference type="Proteomes" id="UP000015101">
    <property type="component" value="Unassembled WGS sequence"/>
</dbReference>
<dbReference type="GeneID" id="20210919"/>
<dbReference type="EMBL" id="KB096742">
    <property type="protein sequence ID" value="ESO01851.1"/>
    <property type="molecule type" value="Genomic_DNA"/>
</dbReference>
<feature type="compositionally biased region" description="Low complexity" evidence="1">
    <location>
        <begin position="519"/>
        <end position="530"/>
    </location>
</feature>
<evidence type="ECO:0000313" key="5">
    <source>
        <dbReference type="Proteomes" id="UP000015101"/>
    </source>
</evidence>
<reference evidence="5" key="1">
    <citation type="submission" date="2012-12" db="EMBL/GenBank/DDBJ databases">
        <authorList>
            <person name="Hellsten U."/>
            <person name="Grimwood J."/>
            <person name="Chapman J.A."/>
            <person name="Shapiro H."/>
            <person name="Aerts A."/>
            <person name="Otillar R.P."/>
            <person name="Terry A.Y."/>
            <person name="Boore J.L."/>
            <person name="Simakov O."/>
            <person name="Marletaz F."/>
            <person name="Cho S.-J."/>
            <person name="Edsinger-Gonzales E."/>
            <person name="Havlak P."/>
            <person name="Kuo D.-H."/>
            <person name="Larsson T."/>
            <person name="Lv J."/>
            <person name="Arendt D."/>
            <person name="Savage R."/>
            <person name="Osoegawa K."/>
            <person name="de Jong P."/>
            <person name="Lindberg D.R."/>
            <person name="Seaver E.C."/>
            <person name="Weisblat D.A."/>
            <person name="Putnam N.H."/>
            <person name="Grigoriev I.V."/>
            <person name="Rokhsar D.S."/>
        </authorList>
    </citation>
    <scope>NUCLEOTIDE SEQUENCE</scope>
</reference>
<feature type="compositionally biased region" description="Acidic residues" evidence="1">
    <location>
        <begin position="256"/>
        <end position="265"/>
    </location>
</feature>
<name>T1FQ22_HELRO</name>
<dbReference type="Pfam" id="PF21892">
    <property type="entry name" value="TMEM145_N"/>
    <property type="match status" value="1"/>
</dbReference>
<keyword evidence="5" id="KW-1185">Reference proteome</keyword>
<proteinExistence type="predicted"/>